<evidence type="ECO:0000313" key="2">
    <source>
        <dbReference type="Proteomes" id="UP001165064"/>
    </source>
</evidence>
<dbReference type="EMBL" id="BSXS01008282">
    <property type="protein sequence ID" value="GME92058.1"/>
    <property type="molecule type" value="Genomic_DNA"/>
</dbReference>
<accession>A0ACB5TND7</accession>
<reference evidence="1" key="1">
    <citation type="submission" date="2023-04" db="EMBL/GenBank/DDBJ databases">
        <title>Ambrosiozyma monospora NBRC 10751.</title>
        <authorList>
            <person name="Ichikawa N."/>
            <person name="Sato H."/>
            <person name="Tonouchi N."/>
        </authorList>
    </citation>
    <scope>NUCLEOTIDE SEQUENCE</scope>
    <source>
        <strain evidence="1">NBRC 10751</strain>
    </source>
</reference>
<protein>
    <submittedName>
        <fullName evidence="1">Unnamed protein product</fullName>
    </submittedName>
</protein>
<sequence length="258" mass="27184">MSNEIADATTNGDSPKKNAEASNTSDTPLKPTTGESNEQQASLANNTADNLKSPEITKETQNDDDTSKVPEEAKPIVQNGDVKKNTATPEPASESAGIQLKAEKDKESTADKLNSVVTPTLPAQTIPPVKTDTEGDIQMTDAPKDTKETNTVDANTHSNNGDQSTLTTTTTALPPPASESTTAPTTTTSTSISDNATTTATSIEIPEPKKQPSPVQTTQPTQQSPQVPKTEVETASIKPEVSSTDEVMLDNKTTGYHH</sequence>
<evidence type="ECO:0000313" key="1">
    <source>
        <dbReference type="EMBL" id="GME92058.1"/>
    </source>
</evidence>
<comment type="caution">
    <text evidence="1">The sequence shown here is derived from an EMBL/GenBank/DDBJ whole genome shotgun (WGS) entry which is preliminary data.</text>
</comment>
<organism evidence="1 2">
    <name type="scientific">Ambrosiozyma monospora</name>
    <name type="common">Yeast</name>
    <name type="synonym">Endomycopsis monosporus</name>
    <dbReference type="NCBI Taxonomy" id="43982"/>
    <lineage>
        <taxon>Eukaryota</taxon>
        <taxon>Fungi</taxon>
        <taxon>Dikarya</taxon>
        <taxon>Ascomycota</taxon>
        <taxon>Saccharomycotina</taxon>
        <taxon>Pichiomycetes</taxon>
        <taxon>Pichiales</taxon>
        <taxon>Pichiaceae</taxon>
        <taxon>Ambrosiozyma</taxon>
    </lineage>
</organism>
<name>A0ACB5TND7_AMBMO</name>
<gene>
    <name evidence="1" type="ORF">Amon02_000902700</name>
</gene>
<keyword evidence="2" id="KW-1185">Reference proteome</keyword>
<proteinExistence type="predicted"/>
<dbReference type="Proteomes" id="UP001165064">
    <property type="component" value="Unassembled WGS sequence"/>
</dbReference>